<proteinExistence type="predicted"/>
<organism evidence="1 2">
    <name type="scientific">Folsomia candida</name>
    <name type="common">Springtail</name>
    <dbReference type="NCBI Taxonomy" id="158441"/>
    <lineage>
        <taxon>Eukaryota</taxon>
        <taxon>Metazoa</taxon>
        <taxon>Ecdysozoa</taxon>
        <taxon>Arthropoda</taxon>
        <taxon>Hexapoda</taxon>
        <taxon>Collembola</taxon>
        <taxon>Entomobryomorpha</taxon>
        <taxon>Isotomoidea</taxon>
        <taxon>Isotomidae</taxon>
        <taxon>Proisotominae</taxon>
        <taxon>Folsomia</taxon>
    </lineage>
</organism>
<dbReference type="Proteomes" id="UP000198287">
    <property type="component" value="Unassembled WGS sequence"/>
</dbReference>
<evidence type="ECO:0000313" key="1">
    <source>
        <dbReference type="EMBL" id="OXA57536.1"/>
    </source>
</evidence>
<keyword evidence="2" id="KW-1185">Reference proteome</keyword>
<dbReference type="EMBL" id="LNIX01000003">
    <property type="protein sequence ID" value="OXA57536.1"/>
    <property type="molecule type" value="Genomic_DNA"/>
</dbReference>
<protein>
    <submittedName>
        <fullName evidence="1">Uncharacterized protein</fullName>
    </submittedName>
</protein>
<name>A0A226ELU8_FOLCA</name>
<evidence type="ECO:0000313" key="2">
    <source>
        <dbReference type="Proteomes" id="UP000198287"/>
    </source>
</evidence>
<gene>
    <name evidence="1" type="ORF">Fcan01_08130</name>
</gene>
<sequence>MLLEMQAPPENTSEILQLLGYCIGKTSRGKPDRVKKLESPTIKLDNTAAEEHHNPITELPFHDEPNLQFSQNTFNHRSNDTLHFDVLDSEQLSLVNSNDDLTMLEILRCLDTPF</sequence>
<dbReference type="AlphaFoldDB" id="A0A226ELU8"/>
<accession>A0A226ELU8</accession>
<reference evidence="1 2" key="1">
    <citation type="submission" date="2015-12" db="EMBL/GenBank/DDBJ databases">
        <title>The genome of Folsomia candida.</title>
        <authorList>
            <person name="Faddeeva A."/>
            <person name="Derks M.F."/>
            <person name="Anvar Y."/>
            <person name="Smit S."/>
            <person name="Van Straalen N."/>
            <person name="Roelofs D."/>
        </authorList>
    </citation>
    <scope>NUCLEOTIDE SEQUENCE [LARGE SCALE GENOMIC DNA]</scope>
    <source>
        <strain evidence="1 2">VU population</strain>
        <tissue evidence="1">Whole body</tissue>
    </source>
</reference>
<comment type="caution">
    <text evidence="1">The sequence shown here is derived from an EMBL/GenBank/DDBJ whole genome shotgun (WGS) entry which is preliminary data.</text>
</comment>